<dbReference type="PROSITE" id="PS50994">
    <property type="entry name" value="INTEGRASE"/>
    <property type="match status" value="1"/>
</dbReference>
<protein>
    <submittedName>
        <fullName evidence="3">DDE-type integrase/transposase/recombinase</fullName>
    </submittedName>
</protein>
<dbReference type="RefSeq" id="WP_353686701.1">
    <property type="nucleotide sequence ID" value="NZ_CP144374.1"/>
</dbReference>
<dbReference type="EMBL" id="CP144374">
    <property type="protein sequence ID" value="XCH49064.1"/>
    <property type="molecule type" value="Genomic_DNA"/>
</dbReference>
<dbReference type="Pfam" id="PF00665">
    <property type="entry name" value="rve"/>
    <property type="match status" value="1"/>
</dbReference>
<accession>A0AAU8H2C3</accession>
<organism evidence="3">
    <name type="scientific">Thermodesulfovibrio obliviosus</name>
    <dbReference type="NCBI Taxonomy" id="3118332"/>
    <lineage>
        <taxon>Bacteria</taxon>
        <taxon>Pseudomonadati</taxon>
        <taxon>Nitrospirota</taxon>
        <taxon>Thermodesulfovibrionia</taxon>
        <taxon>Thermodesulfovibrionales</taxon>
        <taxon>Thermodesulfovibrionaceae</taxon>
        <taxon>Thermodesulfovibrio</taxon>
    </lineage>
</organism>
<dbReference type="SUPFAM" id="SSF53098">
    <property type="entry name" value="Ribonuclease H-like"/>
    <property type="match status" value="1"/>
</dbReference>
<dbReference type="Gene3D" id="3.30.420.10">
    <property type="entry name" value="Ribonuclease H-like superfamily/Ribonuclease H"/>
    <property type="match status" value="1"/>
</dbReference>
<dbReference type="GO" id="GO:0003676">
    <property type="term" value="F:nucleic acid binding"/>
    <property type="evidence" value="ECO:0007669"/>
    <property type="project" value="InterPro"/>
</dbReference>
<dbReference type="KEGG" id="tob:V4D31_02625"/>
<dbReference type="PANTHER" id="PTHR46889:SF4">
    <property type="entry name" value="TRANSPOSASE INSO FOR INSERTION SEQUENCE ELEMENT IS911B-RELATED"/>
    <property type="match status" value="1"/>
</dbReference>
<evidence type="ECO:0000259" key="2">
    <source>
        <dbReference type="PROSITE" id="PS50994"/>
    </source>
</evidence>
<dbReference type="GO" id="GO:0015074">
    <property type="term" value="P:DNA integration"/>
    <property type="evidence" value="ECO:0007669"/>
    <property type="project" value="InterPro"/>
</dbReference>
<dbReference type="InterPro" id="IPR012337">
    <property type="entry name" value="RNaseH-like_sf"/>
</dbReference>
<feature type="region of interest" description="Disordered" evidence="1">
    <location>
        <begin position="90"/>
        <end position="114"/>
    </location>
</feature>
<dbReference type="AlphaFoldDB" id="A0AAU8H2C3"/>
<proteinExistence type="predicted"/>
<dbReference type="PANTHER" id="PTHR46889">
    <property type="entry name" value="TRANSPOSASE INSF FOR INSERTION SEQUENCE IS3B-RELATED"/>
    <property type="match status" value="1"/>
</dbReference>
<dbReference type="InterPro" id="IPR036397">
    <property type="entry name" value="RNaseH_sf"/>
</dbReference>
<feature type="domain" description="Integrase catalytic" evidence="2">
    <location>
        <begin position="1"/>
        <end position="98"/>
    </location>
</feature>
<evidence type="ECO:0000313" key="3">
    <source>
        <dbReference type="EMBL" id="XCH49064.1"/>
    </source>
</evidence>
<dbReference type="InterPro" id="IPR050900">
    <property type="entry name" value="Transposase_IS3/IS150/IS904"/>
</dbReference>
<evidence type="ECO:0000256" key="1">
    <source>
        <dbReference type="SAM" id="MobiDB-lite"/>
    </source>
</evidence>
<gene>
    <name evidence="3" type="ORF">V4D31_02625</name>
</gene>
<name>A0AAU8H2C3_9BACT</name>
<sequence>MTEFMVSSIGWVYLVIVLDWYTKKIVGWNLTLRSRAGEWEEALEMAVEKEFPDGVRGQGLKLISDNGSQPTATSFMRNMATLGIEQIFTSYDNPKGNADTREDDEDNKRGGNLA</sequence>
<reference evidence="3" key="1">
    <citation type="submission" date="2024-01" db="EMBL/GenBank/DDBJ databases">
        <title>The first autotrophic representatives of the genus Thermodesulfovibrio.</title>
        <authorList>
            <person name="Maltseva A.I."/>
            <person name="Elcheninov A.G."/>
            <person name="Kublanov I.V."/>
            <person name="Lebedinsky A.V."/>
            <person name="Frolov E.N."/>
        </authorList>
    </citation>
    <scope>NUCLEOTIDE SEQUENCE</scope>
    <source>
        <strain evidence="3">3462-1</strain>
    </source>
</reference>
<dbReference type="InterPro" id="IPR001584">
    <property type="entry name" value="Integrase_cat-core"/>
</dbReference>